<name>A0A0F9FCK9_9ZZZZ</name>
<proteinExistence type="predicted"/>
<feature type="non-terminal residue" evidence="1">
    <location>
        <position position="22"/>
    </location>
</feature>
<protein>
    <submittedName>
        <fullName evidence="1">Uncharacterized protein</fullName>
    </submittedName>
</protein>
<organism evidence="1">
    <name type="scientific">marine sediment metagenome</name>
    <dbReference type="NCBI Taxonomy" id="412755"/>
    <lineage>
        <taxon>unclassified sequences</taxon>
        <taxon>metagenomes</taxon>
        <taxon>ecological metagenomes</taxon>
    </lineage>
</organism>
<reference evidence="1" key="1">
    <citation type="journal article" date="2015" name="Nature">
        <title>Complex archaea that bridge the gap between prokaryotes and eukaryotes.</title>
        <authorList>
            <person name="Spang A."/>
            <person name="Saw J.H."/>
            <person name="Jorgensen S.L."/>
            <person name="Zaremba-Niedzwiedzka K."/>
            <person name="Martijn J."/>
            <person name="Lind A.E."/>
            <person name="van Eijk R."/>
            <person name="Schleper C."/>
            <person name="Guy L."/>
            <person name="Ettema T.J."/>
        </authorList>
    </citation>
    <scope>NUCLEOTIDE SEQUENCE</scope>
</reference>
<comment type="caution">
    <text evidence="1">The sequence shown here is derived from an EMBL/GenBank/DDBJ whole genome shotgun (WGS) entry which is preliminary data.</text>
</comment>
<accession>A0A0F9FCK9</accession>
<dbReference type="EMBL" id="LAZR01021796">
    <property type="protein sequence ID" value="KKL84099.1"/>
    <property type="molecule type" value="Genomic_DNA"/>
</dbReference>
<sequence>MLKIIDLISFKHLIRYLYIAFL</sequence>
<gene>
    <name evidence="1" type="ORF">LCGC14_1968090</name>
</gene>
<evidence type="ECO:0000313" key="1">
    <source>
        <dbReference type="EMBL" id="KKL84099.1"/>
    </source>
</evidence>
<dbReference type="AlphaFoldDB" id="A0A0F9FCK9"/>